<dbReference type="Proteomes" id="UP000237271">
    <property type="component" value="Unassembled WGS sequence"/>
</dbReference>
<reference evidence="1 2" key="1">
    <citation type="journal article" date="2017" name="Genome Biol. Evol.">
        <title>Phytophthora megakarya and P. palmivora, closely related causal agents of cacao black pod rot, underwent increases in genome sizes and gene numbers by different mechanisms.</title>
        <authorList>
            <person name="Ali S.S."/>
            <person name="Shao J."/>
            <person name="Lary D.J."/>
            <person name="Kronmiller B."/>
            <person name="Shen D."/>
            <person name="Strem M.D."/>
            <person name="Amoako-Attah I."/>
            <person name="Akrofi A.Y."/>
            <person name="Begoude B.A."/>
            <person name="Ten Hoopen G.M."/>
            <person name="Coulibaly K."/>
            <person name="Kebe B.I."/>
            <person name="Melnick R.L."/>
            <person name="Guiltinan M.J."/>
            <person name="Tyler B.M."/>
            <person name="Meinhardt L.W."/>
            <person name="Bailey B.A."/>
        </authorList>
    </citation>
    <scope>NUCLEOTIDE SEQUENCE [LARGE SCALE GENOMIC DNA]</scope>
    <source>
        <strain evidence="2">sbr112.9</strain>
    </source>
</reference>
<gene>
    <name evidence="1" type="ORF">PHPALM_27823</name>
</gene>
<organism evidence="1 2">
    <name type="scientific">Phytophthora palmivora</name>
    <dbReference type="NCBI Taxonomy" id="4796"/>
    <lineage>
        <taxon>Eukaryota</taxon>
        <taxon>Sar</taxon>
        <taxon>Stramenopiles</taxon>
        <taxon>Oomycota</taxon>
        <taxon>Peronosporomycetes</taxon>
        <taxon>Peronosporales</taxon>
        <taxon>Peronosporaceae</taxon>
        <taxon>Phytophthora</taxon>
    </lineage>
</organism>
<accession>A0A2P4XBP6</accession>
<evidence type="ECO:0000313" key="2">
    <source>
        <dbReference type="Proteomes" id="UP000237271"/>
    </source>
</evidence>
<dbReference type="EMBL" id="NCKW01015478">
    <property type="protein sequence ID" value="POM62958.1"/>
    <property type="molecule type" value="Genomic_DNA"/>
</dbReference>
<keyword evidence="2" id="KW-1185">Reference proteome</keyword>
<sequence>MDYLMAITVKDEATLWSRAAFNRMEVYIKGKLHKWVTKLFMICCLRTPYCIRYVTGVFRTEGWQAKYPRAYISTR</sequence>
<protein>
    <submittedName>
        <fullName evidence="1">Uncharacterized protein</fullName>
    </submittedName>
</protein>
<dbReference type="AlphaFoldDB" id="A0A2P4XBP6"/>
<proteinExistence type="predicted"/>
<evidence type="ECO:0000313" key="1">
    <source>
        <dbReference type="EMBL" id="POM62958.1"/>
    </source>
</evidence>
<comment type="caution">
    <text evidence="1">The sequence shown here is derived from an EMBL/GenBank/DDBJ whole genome shotgun (WGS) entry which is preliminary data.</text>
</comment>
<name>A0A2P4XBP6_9STRA</name>